<feature type="signal peptide" evidence="1">
    <location>
        <begin position="1"/>
        <end position="17"/>
    </location>
</feature>
<proteinExistence type="predicted"/>
<keyword evidence="3" id="KW-1185">Reference proteome</keyword>
<dbReference type="AlphaFoldDB" id="A0AAE1DFZ8"/>
<dbReference type="Proteomes" id="UP001283361">
    <property type="component" value="Unassembled WGS sequence"/>
</dbReference>
<comment type="caution">
    <text evidence="2">The sequence shown here is derived from an EMBL/GenBank/DDBJ whole genome shotgun (WGS) entry which is preliminary data.</text>
</comment>
<protein>
    <recommendedName>
        <fullName evidence="4">Secreted protein</fullName>
    </recommendedName>
</protein>
<evidence type="ECO:0000313" key="2">
    <source>
        <dbReference type="EMBL" id="KAK3769274.1"/>
    </source>
</evidence>
<evidence type="ECO:0000313" key="3">
    <source>
        <dbReference type="Proteomes" id="UP001283361"/>
    </source>
</evidence>
<organism evidence="2 3">
    <name type="scientific">Elysia crispata</name>
    <name type="common">lettuce slug</name>
    <dbReference type="NCBI Taxonomy" id="231223"/>
    <lineage>
        <taxon>Eukaryota</taxon>
        <taxon>Metazoa</taxon>
        <taxon>Spiralia</taxon>
        <taxon>Lophotrochozoa</taxon>
        <taxon>Mollusca</taxon>
        <taxon>Gastropoda</taxon>
        <taxon>Heterobranchia</taxon>
        <taxon>Euthyneura</taxon>
        <taxon>Panpulmonata</taxon>
        <taxon>Sacoglossa</taxon>
        <taxon>Placobranchoidea</taxon>
        <taxon>Plakobranchidae</taxon>
        <taxon>Elysia</taxon>
    </lineage>
</organism>
<accession>A0AAE1DFZ8</accession>
<sequence length="83" mass="9212">MEIFSLVLLCLSRSVIARCIYWFSENVLAKRIPSPQSAVSVYFASLISEAATVLARKLLAEQHQHSIIQFSESGPALMVSNSR</sequence>
<reference evidence="2" key="1">
    <citation type="journal article" date="2023" name="G3 (Bethesda)">
        <title>A reference genome for the long-term kleptoplast-retaining sea slug Elysia crispata morphotype clarki.</title>
        <authorList>
            <person name="Eastman K.E."/>
            <person name="Pendleton A.L."/>
            <person name="Shaikh M.A."/>
            <person name="Suttiyut T."/>
            <person name="Ogas R."/>
            <person name="Tomko P."/>
            <person name="Gavelis G."/>
            <person name="Widhalm J.R."/>
            <person name="Wisecaver J.H."/>
        </authorList>
    </citation>
    <scope>NUCLEOTIDE SEQUENCE</scope>
    <source>
        <strain evidence="2">ECLA1</strain>
    </source>
</reference>
<name>A0AAE1DFZ8_9GAST</name>
<gene>
    <name evidence="2" type="ORF">RRG08_026818</name>
</gene>
<evidence type="ECO:0008006" key="4">
    <source>
        <dbReference type="Google" id="ProtNLM"/>
    </source>
</evidence>
<dbReference type="EMBL" id="JAWDGP010003948">
    <property type="protein sequence ID" value="KAK3769274.1"/>
    <property type="molecule type" value="Genomic_DNA"/>
</dbReference>
<keyword evidence="1" id="KW-0732">Signal</keyword>
<evidence type="ECO:0000256" key="1">
    <source>
        <dbReference type="SAM" id="SignalP"/>
    </source>
</evidence>
<feature type="chain" id="PRO_5041975273" description="Secreted protein" evidence="1">
    <location>
        <begin position="18"/>
        <end position="83"/>
    </location>
</feature>